<proteinExistence type="predicted"/>
<sequence length="287" mass="34945">MKKIHVGFLLSYDYELLKLAIPPVYKASDRIFIAIDENSMTWSGNKFTVDPSFYVWLKEFDTDNKIELYYDNFYVPSLTTTQMDTRERKMLSDKMGIGNWLIQVDSDEYFIDFEGFVKQLRKYDHYLDNPEKHKIQIAAFWLIIYKYTENGILYVDKPMKSIFATNYPNYKAFRRTNERVIYLDSLVLHESVSRTEEELRFKLKNWSHNTHVNDSFMDKWLKVNETNYKDFKDFYYIEPDRWKTLDYFPTRNIEEVKKYTQASEKLKLGKMYLFFKNFGQWFKFLFK</sequence>
<evidence type="ECO:0008006" key="3">
    <source>
        <dbReference type="Google" id="ProtNLM"/>
    </source>
</evidence>
<dbReference type="RefSeq" id="WP_026981109.1">
    <property type="nucleotide sequence ID" value="NZ_JRLW01000003.1"/>
</dbReference>
<dbReference type="OrthoDB" id="745987at2"/>
<dbReference type="AlphaFoldDB" id="A0A0A2MEV2"/>
<name>A0A0A2MEV2_9FLAO</name>
<dbReference type="Proteomes" id="UP000030121">
    <property type="component" value="Unassembled WGS sequence"/>
</dbReference>
<accession>A0A0A2MEV2</accession>
<evidence type="ECO:0000313" key="1">
    <source>
        <dbReference type="EMBL" id="KGO90126.1"/>
    </source>
</evidence>
<protein>
    <recommendedName>
        <fullName evidence="3">Glycosyltransferase</fullName>
    </recommendedName>
</protein>
<evidence type="ECO:0000313" key="2">
    <source>
        <dbReference type="Proteomes" id="UP000030121"/>
    </source>
</evidence>
<dbReference type="STRING" id="1121899.GCA_000430025_00063"/>
<comment type="caution">
    <text evidence="1">The sequence shown here is derived from an EMBL/GenBank/DDBJ whole genome shotgun (WGS) entry which is preliminary data.</text>
</comment>
<reference evidence="1 2" key="1">
    <citation type="submission" date="2013-09" db="EMBL/GenBank/DDBJ databases">
        <authorList>
            <person name="Zeng Z."/>
            <person name="Chen C."/>
        </authorList>
    </citation>
    <scope>NUCLEOTIDE SEQUENCE [LARGE SCALE GENOMIC DNA]</scope>
    <source>
        <strain evidence="1 2">GH29-5</strain>
    </source>
</reference>
<gene>
    <name evidence="1" type="ORF">Q764_03395</name>
</gene>
<dbReference type="EMBL" id="JRLW01000003">
    <property type="protein sequence ID" value="KGO90126.1"/>
    <property type="molecule type" value="Genomic_DNA"/>
</dbReference>
<keyword evidence="2" id="KW-1185">Reference proteome</keyword>
<organism evidence="1 2">
    <name type="scientific">Flavobacterium suncheonense GH29-5 = DSM 17707</name>
    <dbReference type="NCBI Taxonomy" id="1121899"/>
    <lineage>
        <taxon>Bacteria</taxon>
        <taxon>Pseudomonadati</taxon>
        <taxon>Bacteroidota</taxon>
        <taxon>Flavobacteriia</taxon>
        <taxon>Flavobacteriales</taxon>
        <taxon>Flavobacteriaceae</taxon>
        <taxon>Flavobacterium</taxon>
    </lineage>
</organism>
<dbReference type="eggNOG" id="ENOG502Z7Y4">
    <property type="taxonomic scope" value="Bacteria"/>
</dbReference>